<dbReference type="PANTHER" id="PTHR38776">
    <property type="entry name" value="MLTA-INTERACTING PROTEIN-RELATED"/>
    <property type="match status" value="1"/>
</dbReference>
<comment type="similarity">
    <text evidence="2">Belongs to the MipA/OmpV family.</text>
</comment>
<organism evidence="7 8">
    <name type="scientific">Duganella margarita</name>
    <dbReference type="NCBI Taxonomy" id="2692170"/>
    <lineage>
        <taxon>Bacteria</taxon>
        <taxon>Pseudomonadati</taxon>
        <taxon>Pseudomonadota</taxon>
        <taxon>Betaproteobacteria</taxon>
        <taxon>Burkholderiales</taxon>
        <taxon>Oxalobacteraceae</taxon>
        <taxon>Telluria group</taxon>
        <taxon>Duganella</taxon>
    </lineage>
</organism>
<evidence type="ECO:0000256" key="6">
    <source>
        <dbReference type="SAM" id="SignalP"/>
    </source>
</evidence>
<evidence type="ECO:0000256" key="2">
    <source>
        <dbReference type="ARBA" id="ARBA00005722"/>
    </source>
</evidence>
<feature type="signal peptide" evidence="6">
    <location>
        <begin position="1"/>
        <end position="21"/>
    </location>
</feature>
<dbReference type="Proteomes" id="UP000469734">
    <property type="component" value="Unassembled WGS sequence"/>
</dbReference>
<dbReference type="InterPro" id="IPR010583">
    <property type="entry name" value="MipA"/>
</dbReference>
<accession>A0A7X4H1N4</accession>
<sequence length="265" mass="27741">MRHAIALTLLSLCAFSSRSFAEDAPAAPTASASGDSFTAGLGLAYVPEYAGSDKSRVLPLPVLERTFSNGVFLSTQGGIGYQAKLGDFSLSAALGYDGGRKDHKENYFSGSDALKGMGDIDGSAQAVLSAGYQLGKVGLSVSTKQNLGHREYGSTYTLGVTAPLYTDATDQIGVGASAVYGDNKHMQTYFGVTAAQSAASGYRTYSAKGGFENVAAGVHWNHVLDSNWSVRSAVGVTRLTGDAADSPLTKRKTTPMLMTALIYRF</sequence>
<keyword evidence="4" id="KW-0472">Membrane</keyword>
<evidence type="ECO:0000256" key="4">
    <source>
        <dbReference type="ARBA" id="ARBA00023136"/>
    </source>
</evidence>
<keyword evidence="3 6" id="KW-0732">Signal</keyword>
<dbReference type="EMBL" id="WWCR01000011">
    <property type="protein sequence ID" value="MYM72979.1"/>
    <property type="molecule type" value="Genomic_DNA"/>
</dbReference>
<dbReference type="Pfam" id="PF06629">
    <property type="entry name" value="MipA"/>
    <property type="match status" value="1"/>
</dbReference>
<dbReference type="PANTHER" id="PTHR38776:SF1">
    <property type="entry name" value="MLTA-INTERACTING PROTEIN-RELATED"/>
    <property type="match status" value="1"/>
</dbReference>
<comment type="caution">
    <text evidence="7">The sequence shown here is derived from an EMBL/GenBank/DDBJ whole genome shotgun (WGS) entry which is preliminary data.</text>
</comment>
<evidence type="ECO:0000313" key="7">
    <source>
        <dbReference type="EMBL" id="MYM72979.1"/>
    </source>
</evidence>
<dbReference type="AlphaFoldDB" id="A0A7X4H1N4"/>
<evidence type="ECO:0000256" key="5">
    <source>
        <dbReference type="ARBA" id="ARBA00023237"/>
    </source>
</evidence>
<proteinExistence type="inferred from homology"/>
<gene>
    <name evidence="7" type="ORF">GTP56_12310</name>
</gene>
<evidence type="ECO:0000313" key="8">
    <source>
        <dbReference type="Proteomes" id="UP000469734"/>
    </source>
</evidence>
<comment type="subcellular location">
    <subcellularLocation>
        <location evidence="1">Cell outer membrane</location>
    </subcellularLocation>
</comment>
<evidence type="ECO:0000256" key="1">
    <source>
        <dbReference type="ARBA" id="ARBA00004442"/>
    </source>
</evidence>
<dbReference type="GO" id="GO:0009279">
    <property type="term" value="C:cell outer membrane"/>
    <property type="evidence" value="ECO:0007669"/>
    <property type="project" value="UniProtKB-SubCell"/>
</dbReference>
<protein>
    <submittedName>
        <fullName evidence="7">MipA/OmpV family protein</fullName>
    </submittedName>
</protein>
<feature type="chain" id="PRO_5031146759" evidence="6">
    <location>
        <begin position="22"/>
        <end position="265"/>
    </location>
</feature>
<reference evidence="7 8" key="1">
    <citation type="submission" date="2019-12" db="EMBL/GenBank/DDBJ databases">
        <title>Novel species isolated from a subtropical stream in China.</title>
        <authorList>
            <person name="Lu H."/>
        </authorList>
    </citation>
    <scope>NUCLEOTIDE SEQUENCE [LARGE SCALE GENOMIC DNA]</scope>
    <source>
        <strain evidence="7 8">FT134W</strain>
    </source>
</reference>
<evidence type="ECO:0000256" key="3">
    <source>
        <dbReference type="ARBA" id="ARBA00022729"/>
    </source>
</evidence>
<name>A0A7X4H1N4_9BURK</name>
<keyword evidence="5" id="KW-0998">Cell outer membrane</keyword>
<dbReference type="RefSeq" id="WP_161050293.1">
    <property type="nucleotide sequence ID" value="NZ_WWCR01000011.1"/>
</dbReference>